<gene>
    <name evidence="1" type="ORF">ADEAN_000046400</name>
</gene>
<dbReference type="Proteomes" id="UP000515908">
    <property type="component" value="Chromosome 01"/>
</dbReference>
<keyword evidence="1" id="KW-0862">Zinc</keyword>
<keyword evidence="1" id="KW-0863">Zinc-finger</keyword>
<evidence type="ECO:0000313" key="1">
    <source>
        <dbReference type="EMBL" id="CAD2213028.1"/>
    </source>
</evidence>
<sequence>MQQRPYVTQHSPSSTLRITKQKYTQHCLYCGNATPPCLRCGHPNCFEMMHPACAAAGKTLEFFPHASLGASLDMEHGGGDEQGTEAPHSNVGLLLWSHCVPYCSQHYGALLNRSSLSSHALHTEAERVALKLDLTGKLRKDDNEEFAKPSSPVCPTVKRGRGRPPVAFVQMRRNDQGMCDLIKSYWVEKRKVRHQESARWVTEINDTKVRPIVCASLRPELIKVNLSKVRLSHFLSLVPEWQALIVLYVEGELPLPDFEYMEKNASRARGVSAGTRRSGNNEELRTQMSKALQQMETFHQVCKTLKSEVAVRDSLVRAELHALEYGLNHPPVMEEGVDF</sequence>
<keyword evidence="2" id="KW-1185">Reference proteome</keyword>
<protein>
    <submittedName>
        <fullName evidence="1">PHD-zinc-finger like domain containing protein, putative</fullName>
    </submittedName>
</protein>
<dbReference type="GO" id="GO:0008270">
    <property type="term" value="F:zinc ion binding"/>
    <property type="evidence" value="ECO:0007669"/>
    <property type="project" value="UniProtKB-KW"/>
</dbReference>
<keyword evidence="1" id="KW-0479">Metal-binding</keyword>
<dbReference type="EMBL" id="LR877145">
    <property type="protein sequence ID" value="CAD2213028.1"/>
    <property type="molecule type" value="Genomic_DNA"/>
</dbReference>
<reference evidence="1 2" key="1">
    <citation type="submission" date="2020-08" db="EMBL/GenBank/DDBJ databases">
        <authorList>
            <person name="Newling K."/>
            <person name="Davey J."/>
            <person name="Forrester S."/>
        </authorList>
    </citation>
    <scope>NUCLEOTIDE SEQUENCE [LARGE SCALE GENOMIC DNA]</scope>
    <source>
        <strain evidence="2">Crithidia deanei Carvalho (ATCC PRA-265)</strain>
    </source>
</reference>
<dbReference type="Pfam" id="PF13832">
    <property type="entry name" value="zf-HC5HC2H_2"/>
    <property type="match status" value="1"/>
</dbReference>
<accession>A0A7G2BZR5</accession>
<evidence type="ECO:0000313" key="2">
    <source>
        <dbReference type="Proteomes" id="UP000515908"/>
    </source>
</evidence>
<name>A0A7G2BZR5_9TRYP</name>
<proteinExistence type="predicted"/>
<dbReference type="VEuPathDB" id="TriTrypDB:ADEAN_000046400"/>
<organism evidence="1 2">
    <name type="scientific">Angomonas deanei</name>
    <dbReference type="NCBI Taxonomy" id="59799"/>
    <lineage>
        <taxon>Eukaryota</taxon>
        <taxon>Discoba</taxon>
        <taxon>Euglenozoa</taxon>
        <taxon>Kinetoplastea</taxon>
        <taxon>Metakinetoplastina</taxon>
        <taxon>Trypanosomatida</taxon>
        <taxon>Trypanosomatidae</taxon>
        <taxon>Strigomonadinae</taxon>
        <taxon>Angomonas</taxon>
    </lineage>
</organism>
<dbReference type="AlphaFoldDB" id="A0A7G2BZR5"/>